<dbReference type="Proteomes" id="UP000198341">
    <property type="component" value="Chromosome 15"/>
</dbReference>
<sequence length="718" mass="75495">MFGAANNNTNTNAGGGLFGGGLNQNQGGGGLFGSNNNNNNNNTNAPGMFGQQQQSAALGGGGGGGQGLFGNAGNNSTPFGTNSNQNQGGGGGLGGAFGGNNPTQTSTSSGLFGNTNNNTPQQQQGGGGGGLFGNTNTAGFGQQQQQQQPAPGGIFGNANTSAATTQGGQGGGGLFGRPPTSGGGGLFGGGGAAGGSSLFGKPAGTASTIGAGGGLFGGGGGGGGGGGFGNANTASGNQPNQSSGGSLFSGGLGQQQQQQTNTTPSLFGNRPSPLGATQPQNHQGLTQFQQQQNAFFNVPESITTQAQGGPTLFGGNLAPSEALLRARQQRHLASQPPASGTTLEPVKELHDVMNAYNPQHPEYRFKAFFYNIAQDPRQKVKIQNIDERTWHELLDKVGGEENENGLWPCRVDGFDGLYQREQAQEEELKSQEAFVNAYNQCIRQINSWKEGSYEVRRTQCERRREEHAHRVLKVMRKLESFRAAYHRRVNPQLSMRRGGGTAYNRGAVNGGSTFASKEERELFEVLQNLKRALDGSGKESLSRQAQQLTTTARVKTQELSRQLATSPLRGGGGSLFAGTTTANNGGYEINHQRTTTSPPSSSGQQQTKNKKKSNKPVLLQPYDRERAEVTKTDLDDLSSHKDVVDHLAGNIKSMREDLTRMCLAYGLQPVISATTVDPLSFQPQQQYQQQQQQQQQNPAALAAHQYGTTTTPTRSTFF</sequence>
<dbReference type="GO" id="GO:0006607">
    <property type="term" value="P:NLS-bearing protein import into nucleus"/>
    <property type="evidence" value="ECO:0007669"/>
    <property type="project" value="TreeGrafter"/>
</dbReference>
<feature type="compositionally biased region" description="Polar residues" evidence="4">
    <location>
        <begin position="542"/>
        <end position="565"/>
    </location>
</feature>
<proteinExistence type="predicted"/>
<keyword evidence="3" id="KW-0539">Nucleus</keyword>
<feature type="compositionally biased region" description="Low complexity" evidence="4">
    <location>
        <begin position="133"/>
        <end position="152"/>
    </location>
</feature>
<evidence type="ECO:0000313" key="6">
    <source>
        <dbReference type="EMBL" id="CCO19911.1"/>
    </source>
</evidence>
<gene>
    <name evidence="6" type="ordered locus">Bathy15g01160</name>
</gene>
<dbReference type="GeneID" id="19011470"/>
<feature type="compositionally biased region" description="Low complexity" evidence="4">
    <location>
        <begin position="235"/>
        <end position="246"/>
    </location>
</feature>
<dbReference type="AlphaFoldDB" id="K8EPF0"/>
<feature type="compositionally biased region" description="Low complexity" evidence="4">
    <location>
        <begin position="112"/>
        <end position="123"/>
    </location>
</feature>
<evidence type="ECO:0000256" key="3">
    <source>
        <dbReference type="ARBA" id="ARBA00023242"/>
    </source>
</evidence>
<dbReference type="eggNOG" id="KOG3091">
    <property type="taxonomic scope" value="Eukaryota"/>
</dbReference>
<evidence type="ECO:0000256" key="2">
    <source>
        <dbReference type="ARBA" id="ARBA00022448"/>
    </source>
</evidence>
<dbReference type="InterPro" id="IPR025712">
    <property type="entry name" value="Nup54_alpha-helical_dom"/>
</dbReference>
<feature type="region of interest" description="Disordered" evidence="4">
    <location>
        <begin position="28"/>
        <end position="188"/>
    </location>
</feature>
<dbReference type="Pfam" id="PF13874">
    <property type="entry name" value="Nup54"/>
    <property type="match status" value="1"/>
</dbReference>
<feature type="region of interest" description="Disordered" evidence="4">
    <location>
        <begin position="229"/>
        <end position="281"/>
    </location>
</feature>
<evidence type="ECO:0000313" key="7">
    <source>
        <dbReference type="Proteomes" id="UP000198341"/>
    </source>
</evidence>
<dbReference type="RefSeq" id="XP_007508825.1">
    <property type="nucleotide sequence ID" value="XM_007508763.1"/>
</dbReference>
<dbReference type="EMBL" id="FO082264">
    <property type="protein sequence ID" value="CCO19911.1"/>
    <property type="molecule type" value="Genomic_DNA"/>
</dbReference>
<dbReference type="STRING" id="41875.K8EPF0"/>
<feature type="compositionally biased region" description="Gly residues" evidence="4">
    <location>
        <begin position="58"/>
        <end position="70"/>
    </location>
</feature>
<dbReference type="GO" id="GO:0036228">
    <property type="term" value="P:protein localization to nuclear inner membrane"/>
    <property type="evidence" value="ECO:0007669"/>
    <property type="project" value="TreeGrafter"/>
</dbReference>
<feature type="compositionally biased region" description="Low complexity" evidence="4">
    <location>
        <begin position="592"/>
        <end position="607"/>
    </location>
</feature>
<keyword evidence="7" id="KW-1185">Reference proteome</keyword>
<evidence type="ECO:0000256" key="1">
    <source>
        <dbReference type="ARBA" id="ARBA00004123"/>
    </source>
</evidence>
<organism evidence="6 7">
    <name type="scientific">Bathycoccus prasinos</name>
    <dbReference type="NCBI Taxonomy" id="41875"/>
    <lineage>
        <taxon>Eukaryota</taxon>
        <taxon>Viridiplantae</taxon>
        <taxon>Chlorophyta</taxon>
        <taxon>Mamiellophyceae</taxon>
        <taxon>Mamiellales</taxon>
        <taxon>Bathycoccaceae</taxon>
        <taxon>Bathycoccus</taxon>
    </lineage>
</organism>
<keyword evidence="2" id="KW-0813">Transport</keyword>
<feature type="compositionally biased region" description="Low complexity" evidence="4">
    <location>
        <begin position="33"/>
        <end position="57"/>
    </location>
</feature>
<feature type="domain" description="Nucleoporin Nup54 alpha-helical" evidence="5">
    <location>
        <begin position="383"/>
        <end position="487"/>
    </location>
</feature>
<evidence type="ECO:0000259" key="5">
    <source>
        <dbReference type="Pfam" id="PF13874"/>
    </source>
</evidence>
<accession>K8EPF0</accession>
<dbReference type="OrthoDB" id="6162375at2759"/>
<protein>
    <recommendedName>
        <fullName evidence="5">Nucleoporin Nup54 alpha-helical domain-containing protein</fullName>
    </recommendedName>
</protein>
<dbReference type="PANTHER" id="PTHR13000:SF0">
    <property type="entry name" value="NUCLEOPORIN P54"/>
    <property type="match status" value="1"/>
</dbReference>
<dbReference type="GO" id="GO:0044613">
    <property type="term" value="C:nuclear pore central transport channel"/>
    <property type="evidence" value="ECO:0007669"/>
    <property type="project" value="TreeGrafter"/>
</dbReference>
<comment type="subcellular location">
    <subcellularLocation>
        <location evidence="1">Nucleus</location>
    </subcellularLocation>
</comment>
<feature type="region of interest" description="Disordered" evidence="4">
    <location>
        <begin position="682"/>
        <end position="702"/>
    </location>
</feature>
<feature type="compositionally biased region" description="Low complexity" evidence="4">
    <location>
        <begin position="682"/>
        <end position="696"/>
    </location>
</feature>
<dbReference type="PANTHER" id="PTHR13000">
    <property type="entry name" value="NUCLEOPORIN P54"/>
    <property type="match status" value="1"/>
</dbReference>
<name>K8EPF0_9CHLO</name>
<feature type="compositionally biased region" description="Gly residues" evidence="4">
    <location>
        <begin position="167"/>
        <end position="188"/>
    </location>
</feature>
<dbReference type="GO" id="GO:0006999">
    <property type="term" value="P:nuclear pore organization"/>
    <property type="evidence" value="ECO:0007669"/>
    <property type="project" value="TreeGrafter"/>
</dbReference>
<feature type="compositionally biased region" description="Polar residues" evidence="4">
    <location>
        <begin position="102"/>
        <end position="111"/>
    </location>
</feature>
<dbReference type="KEGG" id="bpg:Bathy15g01160"/>
<feature type="compositionally biased region" description="Low complexity" evidence="4">
    <location>
        <begin position="71"/>
        <end position="86"/>
    </location>
</feature>
<feature type="compositionally biased region" description="Gly residues" evidence="4">
    <location>
        <begin position="87"/>
        <end position="98"/>
    </location>
</feature>
<feature type="region of interest" description="Disordered" evidence="4">
    <location>
        <begin position="534"/>
        <end position="625"/>
    </location>
</feature>
<evidence type="ECO:0000256" key="4">
    <source>
        <dbReference type="SAM" id="MobiDB-lite"/>
    </source>
</evidence>
<dbReference type="InterPro" id="IPR024864">
    <property type="entry name" value="Nup54/Nup57/Nup44"/>
</dbReference>
<dbReference type="GO" id="GO:0017056">
    <property type="term" value="F:structural constituent of nuclear pore"/>
    <property type="evidence" value="ECO:0007669"/>
    <property type="project" value="TreeGrafter"/>
</dbReference>
<reference evidence="6 7" key="1">
    <citation type="submission" date="2011-10" db="EMBL/GenBank/DDBJ databases">
        <authorList>
            <person name="Genoscope - CEA"/>
        </authorList>
    </citation>
    <scope>NUCLEOTIDE SEQUENCE [LARGE SCALE GENOMIC DNA]</scope>
    <source>
        <strain evidence="6 7">RCC 1105</strain>
    </source>
</reference>